<dbReference type="NCBIfam" id="NF004816">
    <property type="entry name" value="PRK06170.1"/>
    <property type="match status" value="1"/>
</dbReference>
<dbReference type="EMBL" id="CP109441">
    <property type="protein sequence ID" value="WUV44259.1"/>
    <property type="molecule type" value="Genomic_DNA"/>
</dbReference>
<dbReference type="Proteomes" id="UP001432062">
    <property type="component" value="Chromosome"/>
</dbReference>
<dbReference type="InterPro" id="IPR036928">
    <property type="entry name" value="AS_sf"/>
</dbReference>
<feature type="compositionally biased region" description="Basic and acidic residues" evidence="1">
    <location>
        <begin position="57"/>
        <end position="66"/>
    </location>
</feature>
<organism evidence="3 4">
    <name type="scientific">Nocardia vinacea</name>
    <dbReference type="NCBI Taxonomy" id="96468"/>
    <lineage>
        <taxon>Bacteria</taxon>
        <taxon>Bacillati</taxon>
        <taxon>Actinomycetota</taxon>
        <taxon>Actinomycetes</taxon>
        <taxon>Mycobacteriales</taxon>
        <taxon>Nocardiaceae</taxon>
        <taxon>Nocardia</taxon>
    </lineage>
</organism>
<keyword evidence="4" id="KW-1185">Reference proteome</keyword>
<evidence type="ECO:0000256" key="1">
    <source>
        <dbReference type="SAM" id="MobiDB-lite"/>
    </source>
</evidence>
<dbReference type="RefSeq" id="WP_327097667.1">
    <property type="nucleotide sequence ID" value="NZ_CP109149.1"/>
</dbReference>
<evidence type="ECO:0000259" key="2">
    <source>
        <dbReference type="Pfam" id="PF01425"/>
    </source>
</evidence>
<dbReference type="GO" id="GO:0004040">
    <property type="term" value="F:amidase activity"/>
    <property type="evidence" value="ECO:0007669"/>
    <property type="project" value="UniProtKB-EC"/>
</dbReference>
<evidence type="ECO:0000313" key="4">
    <source>
        <dbReference type="Proteomes" id="UP001432062"/>
    </source>
</evidence>
<feature type="region of interest" description="Disordered" evidence="1">
    <location>
        <begin position="57"/>
        <end position="78"/>
    </location>
</feature>
<dbReference type="EC" id="3.5.1.4" evidence="3"/>
<dbReference type="Gene3D" id="3.90.1300.10">
    <property type="entry name" value="Amidase signature (AS) domain"/>
    <property type="match status" value="1"/>
</dbReference>
<evidence type="ECO:0000313" key="3">
    <source>
        <dbReference type="EMBL" id="WUV44259.1"/>
    </source>
</evidence>
<dbReference type="InterPro" id="IPR023631">
    <property type="entry name" value="Amidase_dom"/>
</dbReference>
<reference evidence="3" key="1">
    <citation type="submission" date="2022-10" db="EMBL/GenBank/DDBJ databases">
        <title>The complete genomes of actinobacterial strains from the NBC collection.</title>
        <authorList>
            <person name="Joergensen T.S."/>
            <person name="Alvarez Arevalo M."/>
            <person name="Sterndorff E.B."/>
            <person name="Faurdal D."/>
            <person name="Vuksanovic O."/>
            <person name="Mourched A.-S."/>
            <person name="Charusanti P."/>
            <person name="Shaw S."/>
            <person name="Blin K."/>
            <person name="Weber T."/>
        </authorList>
    </citation>
    <scope>NUCLEOTIDE SEQUENCE</scope>
    <source>
        <strain evidence="3">NBC_01482</strain>
    </source>
</reference>
<protein>
    <submittedName>
        <fullName evidence="3">Amidase</fullName>
        <ecNumber evidence="3">3.5.1.4</ecNumber>
    </submittedName>
</protein>
<name>A0ABZ1YLZ8_9NOCA</name>
<sequence>MSDDLAFAPAHELLAHLRSGEVSSRELVDLYLQRIEQHDRRLNSVITLDAERARAEAAKADQERVSGNDSLGPLHGLPITAKDSYETAGMRSACGRRDLVNHVPTRDAEPIARLRRAGAIIMGKTNMPPGNQDVQADNPVFGPTNNPWDLSRTSGGSAGGGAVATAAGLTAFDFGSEIGGSTRIPSHFVGLYGHKATWRSIPLVGHLPPGPGTGRWAEPDLACAGAQVRDARDLIPVLEATTGALARDGGFTYSLADPRATTLSDFRVAVWFDDPDCPIDSEVNAAMANAIAVLEQAGAKVEIQPAALPVSIGESHRVFEPLVYGQLSGDRTGITPASGAAMAMRMVQNPRGAATHAFRGTFQSHYAWMQADAKRQEIREGWYEFFRQFDIVLMPVTPTAAPVHHNKLIDRFGRRFEVDGKARSYWDQVKWCAIANIAGAPATTIPSGLGRSGLPVGLQAMGPAGGDLTTIEFAALLGKQLGGYLRPDGYGA</sequence>
<gene>
    <name evidence="3" type="ORF">OG563_34550</name>
</gene>
<dbReference type="Pfam" id="PF01425">
    <property type="entry name" value="Amidase"/>
    <property type="match status" value="1"/>
</dbReference>
<keyword evidence="3" id="KW-0378">Hydrolase</keyword>
<dbReference type="PANTHER" id="PTHR43372">
    <property type="entry name" value="FATTY-ACID AMIDE HYDROLASE"/>
    <property type="match status" value="1"/>
</dbReference>
<accession>A0ABZ1YLZ8</accession>
<proteinExistence type="predicted"/>
<dbReference type="SUPFAM" id="SSF75304">
    <property type="entry name" value="Amidase signature (AS) enzymes"/>
    <property type="match status" value="1"/>
</dbReference>
<dbReference type="PANTHER" id="PTHR43372:SF4">
    <property type="entry name" value="FATTY-ACID AMIDE HYDROLASE 2"/>
    <property type="match status" value="1"/>
</dbReference>
<feature type="domain" description="Amidase" evidence="2">
    <location>
        <begin position="26"/>
        <end position="469"/>
    </location>
</feature>
<dbReference type="InterPro" id="IPR052739">
    <property type="entry name" value="FAAH2"/>
</dbReference>